<gene>
    <name evidence="1" type="ORF">PsorP6_004795</name>
</gene>
<accession>A0ACC0VMB8</accession>
<evidence type="ECO:0000313" key="2">
    <source>
        <dbReference type="Proteomes" id="UP001163321"/>
    </source>
</evidence>
<reference evidence="1 2" key="1">
    <citation type="journal article" date="2022" name="bioRxiv">
        <title>The genome of the oomycete Peronosclerospora sorghi, a cosmopolitan pathogen of maize and sorghum, is inflated with dispersed pseudogenes.</title>
        <authorList>
            <person name="Fletcher K."/>
            <person name="Martin F."/>
            <person name="Isakeit T."/>
            <person name="Cavanaugh K."/>
            <person name="Magill C."/>
            <person name="Michelmore R."/>
        </authorList>
    </citation>
    <scope>NUCLEOTIDE SEQUENCE [LARGE SCALE GENOMIC DNA]</scope>
    <source>
        <strain evidence="1">P6</strain>
    </source>
</reference>
<evidence type="ECO:0000313" key="1">
    <source>
        <dbReference type="EMBL" id="KAI9907627.1"/>
    </source>
</evidence>
<dbReference type="Proteomes" id="UP001163321">
    <property type="component" value="Chromosome 8"/>
</dbReference>
<keyword evidence="2" id="KW-1185">Reference proteome</keyword>
<protein>
    <submittedName>
        <fullName evidence="1">Uncharacterized protein</fullName>
    </submittedName>
</protein>
<organism evidence="1 2">
    <name type="scientific">Peronosclerospora sorghi</name>
    <dbReference type="NCBI Taxonomy" id="230839"/>
    <lineage>
        <taxon>Eukaryota</taxon>
        <taxon>Sar</taxon>
        <taxon>Stramenopiles</taxon>
        <taxon>Oomycota</taxon>
        <taxon>Peronosporomycetes</taxon>
        <taxon>Peronosporales</taxon>
        <taxon>Peronosporaceae</taxon>
        <taxon>Peronosclerospora</taxon>
    </lineage>
</organism>
<comment type="caution">
    <text evidence="1">The sequence shown here is derived from an EMBL/GenBank/DDBJ whole genome shotgun (WGS) entry which is preliminary data.</text>
</comment>
<dbReference type="EMBL" id="CM047587">
    <property type="protein sequence ID" value="KAI9907627.1"/>
    <property type="molecule type" value="Genomic_DNA"/>
</dbReference>
<proteinExistence type="predicted"/>
<sequence length="245" mass="28342">MTIWHVLIVAISHYFEFYLHINRLIMVHFDAIDLLLRYETPLVKDMEPEDDVLEWVAAYVGSDDFQEAINTFCSGHASLFSILLTKGGPTAADLDKVDASITATDRTWKEVHEAFIDTANANIEAFLVRKGFTMEQYKTRCNEEIALSEKRKRHTRLSFFVQILLACCEYDQFLNLMKRVADPEYYDKKELQYKAESLVYEAEEKGTTSDEKAAGAQAFLDFFQDNPDLTLDELTQEFKKKMQLT</sequence>
<name>A0ACC0VMB8_9STRA</name>